<evidence type="ECO:0000313" key="3">
    <source>
        <dbReference type="Proteomes" id="UP001651158"/>
    </source>
</evidence>
<protein>
    <submittedName>
        <fullName evidence="2">Rhophilin-2</fullName>
    </submittedName>
</protein>
<feature type="domain" description="BRO1" evidence="1">
    <location>
        <begin position="72"/>
        <end position="141"/>
    </location>
</feature>
<dbReference type="EMBL" id="JAKROA010000005">
    <property type="protein sequence ID" value="KAL5107139.1"/>
    <property type="molecule type" value="Genomic_DNA"/>
</dbReference>
<keyword evidence="3" id="KW-1185">Reference proteome</keyword>
<evidence type="ECO:0000313" key="2">
    <source>
        <dbReference type="EMBL" id="KAL5107139.1"/>
    </source>
</evidence>
<gene>
    <name evidence="2" type="ORF">TcWFU_009619</name>
</gene>
<dbReference type="Pfam" id="PF03097">
    <property type="entry name" value="BRO1"/>
    <property type="match status" value="1"/>
</dbReference>
<sequence length="154" mass="17547">MSHMREAGRELCRQFRPKKVISSIAGVDDLYAGNVQVASGVSQRHKRGHLAVKHFVLSHLERLVAFFSVKCSRSTDSADGLSEQTRWFVQARANLQVLLDSFAHAPSRDMSPELLRFLIRVMQLQAQESVFLRQMLECQNESKAKKLHLTGKER</sequence>
<dbReference type="InterPro" id="IPR004328">
    <property type="entry name" value="BRO1_dom"/>
</dbReference>
<proteinExistence type="predicted"/>
<dbReference type="Gene3D" id="1.25.40.280">
    <property type="entry name" value="alix/aip1 like domains"/>
    <property type="match status" value="1"/>
</dbReference>
<comment type="caution">
    <text evidence="2">The sequence shown here is derived from an EMBL/GenBank/DDBJ whole genome shotgun (WGS) entry which is preliminary data.</text>
</comment>
<dbReference type="Proteomes" id="UP001651158">
    <property type="component" value="Unassembled WGS sequence"/>
</dbReference>
<dbReference type="InterPro" id="IPR047138">
    <property type="entry name" value="RHPN1_2"/>
</dbReference>
<reference evidence="2 3" key="1">
    <citation type="journal article" date="2022" name="Front. Cell. Infect. Microbiol.">
        <title>The Genomes of Two Strains of Taenia crassiceps the Animal Model for the Study of Human Cysticercosis.</title>
        <authorList>
            <person name="Bobes R.J."/>
            <person name="Estrada K."/>
            <person name="Rios-Valencia D.G."/>
            <person name="Calderon-Gallegos A."/>
            <person name="de la Torre P."/>
            <person name="Carrero J.C."/>
            <person name="Sanchez-Flores A."/>
            <person name="Laclette J.P."/>
        </authorList>
    </citation>
    <scope>NUCLEOTIDE SEQUENCE [LARGE SCALE GENOMIC DNA]</scope>
    <source>
        <strain evidence="2">WFUcys</strain>
    </source>
</reference>
<dbReference type="PANTHER" id="PTHR23031:SF15">
    <property type="entry name" value="LD12055P"/>
    <property type="match status" value="1"/>
</dbReference>
<name>A0ABR4QCC2_9CEST</name>
<dbReference type="PANTHER" id="PTHR23031">
    <property type="entry name" value="RHOPHILIN"/>
    <property type="match status" value="1"/>
</dbReference>
<accession>A0ABR4QCC2</accession>
<organism evidence="2 3">
    <name type="scientific">Taenia crassiceps</name>
    <dbReference type="NCBI Taxonomy" id="6207"/>
    <lineage>
        <taxon>Eukaryota</taxon>
        <taxon>Metazoa</taxon>
        <taxon>Spiralia</taxon>
        <taxon>Lophotrochozoa</taxon>
        <taxon>Platyhelminthes</taxon>
        <taxon>Cestoda</taxon>
        <taxon>Eucestoda</taxon>
        <taxon>Cyclophyllidea</taxon>
        <taxon>Taeniidae</taxon>
        <taxon>Taenia</taxon>
    </lineage>
</organism>
<dbReference type="InterPro" id="IPR038499">
    <property type="entry name" value="BRO1_sf"/>
</dbReference>
<evidence type="ECO:0000259" key="1">
    <source>
        <dbReference type="Pfam" id="PF03097"/>
    </source>
</evidence>